<evidence type="ECO:0000256" key="4">
    <source>
        <dbReference type="ARBA" id="ARBA00022922"/>
    </source>
</evidence>
<dbReference type="Pfam" id="PF08323">
    <property type="entry name" value="Glyco_transf_5"/>
    <property type="match status" value="2"/>
</dbReference>
<dbReference type="GO" id="GO:0016757">
    <property type="term" value="F:glycosyltransferase activity"/>
    <property type="evidence" value="ECO:0007669"/>
    <property type="project" value="UniProtKB-KW"/>
</dbReference>
<dbReference type="EMBL" id="JADXDR010000011">
    <property type="protein sequence ID" value="KAI7845972.1"/>
    <property type="molecule type" value="Genomic_DNA"/>
</dbReference>
<keyword evidence="2" id="KW-0328">Glycosyltransferase</keyword>
<gene>
    <name evidence="7" type="ORF">COHA_000518</name>
</gene>
<dbReference type="GO" id="GO:0009501">
    <property type="term" value="C:amyloplast"/>
    <property type="evidence" value="ECO:0007669"/>
    <property type="project" value="UniProtKB-SubCell"/>
</dbReference>
<proteinExistence type="predicted"/>
<keyword evidence="3" id="KW-0808">Transferase</keyword>
<feature type="region of interest" description="Disordered" evidence="5">
    <location>
        <begin position="361"/>
        <end position="388"/>
    </location>
</feature>
<accession>A0AAD5DWY2</accession>
<evidence type="ECO:0000313" key="7">
    <source>
        <dbReference type="EMBL" id="KAI7845972.1"/>
    </source>
</evidence>
<keyword evidence="8" id="KW-1185">Reference proteome</keyword>
<dbReference type="CDD" id="cd03791">
    <property type="entry name" value="GT5_Glycogen_synthase_DULL1-like"/>
    <property type="match status" value="1"/>
</dbReference>
<feature type="compositionally biased region" description="Low complexity" evidence="5">
    <location>
        <begin position="83"/>
        <end position="95"/>
    </location>
</feature>
<dbReference type="SUPFAM" id="SSF53756">
    <property type="entry name" value="UDP-Glycosyltransferase/glycogen phosphorylase"/>
    <property type="match status" value="3"/>
</dbReference>
<evidence type="ECO:0000256" key="3">
    <source>
        <dbReference type="ARBA" id="ARBA00022679"/>
    </source>
</evidence>
<protein>
    <recommendedName>
        <fullName evidence="6">Starch synthase catalytic domain-containing protein</fullName>
    </recommendedName>
</protein>
<comment type="pathway">
    <text evidence="1">Glycan biosynthesis; starch biosynthesis.</text>
</comment>
<name>A0AAD5DWY2_9CHLO</name>
<feature type="domain" description="Starch synthase catalytic" evidence="6">
    <location>
        <begin position="2"/>
        <end position="37"/>
    </location>
</feature>
<feature type="compositionally biased region" description="Low complexity" evidence="5">
    <location>
        <begin position="132"/>
        <end position="144"/>
    </location>
</feature>
<dbReference type="InterPro" id="IPR013534">
    <property type="entry name" value="Starch_synth_cat_dom"/>
</dbReference>
<dbReference type="PANTHER" id="PTHR45825">
    <property type="entry name" value="GRANULE-BOUND STARCH SYNTHASE 1, CHLOROPLASTIC/AMYLOPLASTIC"/>
    <property type="match status" value="1"/>
</dbReference>
<evidence type="ECO:0000256" key="2">
    <source>
        <dbReference type="ARBA" id="ARBA00022676"/>
    </source>
</evidence>
<feature type="compositionally biased region" description="Low complexity" evidence="5">
    <location>
        <begin position="366"/>
        <end position="388"/>
    </location>
</feature>
<evidence type="ECO:0000256" key="1">
    <source>
        <dbReference type="ARBA" id="ARBA00004727"/>
    </source>
</evidence>
<keyword evidence="4" id="KW-0750">Starch biosynthesis</keyword>
<reference evidence="7" key="1">
    <citation type="submission" date="2020-11" db="EMBL/GenBank/DDBJ databases">
        <title>Chlorella ohadii genome sequencing and assembly.</title>
        <authorList>
            <person name="Murik O."/>
            <person name="Treves H."/>
            <person name="Kedem I."/>
            <person name="Shotland Y."/>
            <person name="Kaplan A."/>
        </authorList>
    </citation>
    <scope>NUCLEOTIDE SEQUENCE</scope>
    <source>
        <strain evidence="7">1</strain>
    </source>
</reference>
<sequence length="762" mass="77735">MGPWCKVGGLADVVGALPPALAARGHEVLTVVPRYAPYEGVEAAGISVPLDLPQPSLELQTDVLQQPAVPPSEADGAEEIAAGGAGAPAAAAAPAPTLPRSTATGGQPTAADGQPGDGRGEQMQDGQEDSPGESGEPAAASAAAQRLAPTAELYHCWQGGVHRVFVDHPLFHSSAADVYGSTAGGGKGVYTYLEAGEAADLDLRYSVLCQAALAAPVLLERQAAEAASGSAGGSSGAAAQPARHAGEQQRIVYVANDWPTALLLLRLQYSVRALGSAADQGERAPRSSSSTAVMDVGSLQRLLAQRLGASAAAAFCIHNLAYQGVLGADTFTRLSLPAAALPALCTSSDWRDVLYELEQGIGGSSGSPDAQQQQQQAAGEGQACPAPGATTEAAAAAASATTGADPAAEAAAACSSGQLNQMRSALLAADCLVTVSPGYAVEVQQEGPFGCGLHDILAARGISGIMNGVDTEEWDPAVDSWLPEAGRYTAATVMHGKAQMKAWLQERLGLAVDPAAPLIGFVGRLTMQKGVDVLLGAAPALLAGSTPPLAPSRWRPAVVEADAAAEASQMGVSNAAQSSQLAVPAAQPAAAGEPAVQLVLLGTGEPWMESALLGLSQSFPRSAAGLTTFSEELAHWIMAAADFVIVPSRFEPCGLVAQAGVRYGAVPIVCAVGGLKDLVTPEVGYTVPGFSHAGTAADHRQNVQQLVAVVRQAAAEYGSPRYRAMQQHCMALDVSWERPAAEWEQLLQRVAEQHPPARAQAA</sequence>
<dbReference type="AlphaFoldDB" id="A0AAD5DWY2"/>
<comment type="caution">
    <text evidence="7">The sequence shown here is derived from an EMBL/GenBank/DDBJ whole genome shotgun (WGS) entry which is preliminary data.</text>
</comment>
<organism evidence="7 8">
    <name type="scientific">Chlorella ohadii</name>
    <dbReference type="NCBI Taxonomy" id="2649997"/>
    <lineage>
        <taxon>Eukaryota</taxon>
        <taxon>Viridiplantae</taxon>
        <taxon>Chlorophyta</taxon>
        <taxon>core chlorophytes</taxon>
        <taxon>Trebouxiophyceae</taxon>
        <taxon>Chlorellales</taxon>
        <taxon>Chlorellaceae</taxon>
        <taxon>Chlorella clade</taxon>
        <taxon>Chlorella</taxon>
    </lineage>
</organism>
<dbReference type="Gene3D" id="3.40.50.2000">
    <property type="entry name" value="Glycogen Phosphorylase B"/>
    <property type="match status" value="6"/>
</dbReference>
<dbReference type="PANTHER" id="PTHR45825:SF2">
    <property type="entry name" value="STARCH SYNTHASE 2, CHLOROPLASTIC_AMYLOPLASTIC"/>
    <property type="match status" value="1"/>
</dbReference>
<evidence type="ECO:0000259" key="6">
    <source>
        <dbReference type="Pfam" id="PF08323"/>
    </source>
</evidence>
<evidence type="ECO:0000256" key="5">
    <source>
        <dbReference type="SAM" id="MobiDB-lite"/>
    </source>
</evidence>
<dbReference type="Proteomes" id="UP001205105">
    <property type="component" value="Unassembled WGS sequence"/>
</dbReference>
<feature type="domain" description="Starch synthase catalytic" evidence="6">
    <location>
        <begin position="415"/>
        <end position="458"/>
    </location>
</feature>
<evidence type="ECO:0000313" key="8">
    <source>
        <dbReference type="Proteomes" id="UP001205105"/>
    </source>
</evidence>
<dbReference type="GO" id="GO:0019252">
    <property type="term" value="P:starch biosynthetic process"/>
    <property type="evidence" value="ECO:0007669"/>
    <property type="project" value="UniProtKB-KW"/>
</dbReference>
<feature type="region of interest" description="Disordered" evidence="5">
    <location>
        <begin position="83"/>
        <end position="144"/>
    </location>
</feature>